<proteinExistence type="predicted"/>
<protein>
    <submittedName>
        <fullName evidence="1">Uncharacterized protein</fullName>
    </submittedName>
</protein>
<name>A0A1M6Y1X6_PSETH</name>
<keyword evidence="2" id="KW-1185">Reference proteome</keyword>
<evidence type="ECO:0000313" key="1">
    <source>
        <dbReference type="EMBL" id="SHL12133.1"/>
    </source>
</evidence>
<sequence>MCGLGEEAGAVIENEFASVTVVIDERGHDRRLRVVDNHTGRTAYFDALLLETLAWTPEAELRGLLDPARHRWTVDPGPDGTTR</sequence>
<reference evidence="1 2" key="1">
    <citation type="submission" date="2016-11" db="EMBL/GenBank/DDBJ databases">
        <authorList>
            <person name="Jaros S."/>
            <person name="Januszkiewicz K."/>
            <person name="Wedrychowicz H."/>
        </authorList>
    </citation>
    <scope>NUCLEOTIDE SEQUENCE [LARGE SCALE GENOMIC DNA]</scope>
    <source>
        <strain evidence="1 2">DSM 43832</strain>
    </source>
</reference>
<evidence type="ECO:0000313" key="2">
    <source>
        <dbReference type="Proteomes" id="UP000184363"/>
    </source>
</evidence>
<organism evidence="1 2">
    <name type="scientific">Pseudonocardia thermophila</name>
    <dbReference type="NCBI Taxonomy" id="1848"/>
    <lineage>
        <taxon>Bacteria</taxon>
        <taxon>Bacillati</taxon>
        <taxon>Actinomycetota</taxon>
        <taxon>Actinomycetes</taxon>
        <taxon>Pseudonocardiales</taxon>
        <taxon>Pseudonocardiaceae</taxon>
        <taxon>Pseudonocardia</taxon>
    </lineage>
</organism>
<gene>
    <name evidence="1" type="ORF">SAMN05443637_118136</name>
</gene>
<accession>A0A1M6Y1X6</accession>
<dbReference type="EMBL" id="FRAP01000018">
    <property type="protein sequence ID" value="SHL12133.1"/>
    <property type="molecule type" value="Genomic_DNA"/>
</dbReference>
<dbReference type="STRING" id="1848.SAMN05443637_118136"/>
<dbReference type="RefSeq" id="WP_234997476.1">
    <property type="nucleotide sequence ID" value="NZ_CALGVN010000037.1"/>
</dbReference>
<dbReference type="AlphaFoldDB" id="A0A1M6Y1X6"/>
<dbReference type="Proteomes" id="UP000184363">
    <property type="component" value="Unassembled WGS sequence"/>
</dbReference>